<sequence>MSTENSAKITFTFNGNAPQHWITTLNSQRKGTWIDPQSSGSKVLLDILTSSGIDADSVRGDDVLVFSVPSQREILSELLGIYAVSDARVLLIAATPFCPNLSRVVVTTHQLLSDGSSVSSEQKALRNLFFMTQNGICIQSDLSLNLDPAKLPGSRFFACEDDMEQAGIQRWGENGGDAWRAMATIMHGKKILINGAGQMLELGNTPEERINAVNN</sequence>
<name>A0A1B1LQH7_KLEPN</name>
<evidence type="ECO:0000313" key="2">
    <source>
        <dbReference type="EMBL" id="BDB30997.1"/>
    </source>
</evidence>
<geneLocation type="plasmid" evidence="2 3">
    <name>pNUITM-VK2</name>
</geneLocation>
<organism evidence="1">
    <name type="scientific">Klebsiella pneumoniae</name>
    <dbReference type="NCBI Taxonomy" id="573"/>
    <lineage>
        <taxon>Bacteria</taxon>
        <taxon>Pseudomonadati</taxon>
        <taxon>Pseudomonadota</taxon>
        <taxon>Gammaproteobacteria</taxon>
        <taxon>Enterobacterales</taxon>
        <taxon>Enterobacteriaceae</taxon>
        <taxon>Klebsiella/Raoultella group</taxon>
        <taxon>Klebsiella</taxon>
        <taxon>Klebsiella pneumoniae complex</taxon>
    </lineage>
</organism>
<dbReference type="Proteomes" id="UP001319930">
    <property type="component" value="Plasmid pNUITM-VK2"/>
</dbReference>
<evidence type="ECO:0000313" key="1">
    <source>
        <dbReference type="EMBL" id="ANS55310.1"/>
    </source>
</evidence>
<protein>
    <submittedName>
        <fullName evidence="1">Uncharacterized protein</fullName>
    </submittedName>
</protein>
<accession>A0A1B1LQH7</accession>
<keyword evidence="1" id="KW-0614">Plasmid</keyword>
<geneLocation type="plasmid" evidence="1">
    <name>pKP04VIM</name>
</geneLocation>
<dbReference type="EMBL" id="AP025164">
    <property type="protein sequence ID" value="BDB30997.1"/>
    <property type="molecule type" value="Genomic_DNA"/>
</dbReference>
<dbReference type="RefSeq" id="WP_014839962.1">
    <property type="nucleotide sequence ID" value="NZ_AP018583.1"/>
</dbReference>
<dbReference type="GeneID" id="93756875"/>
<evidence type="ECO:0000313" key="3">
    <source>
        <dbReference type="Proteomes" id="UP001319930"/>
    </source>
</evidence>
<reference evidence="2 3" key="2">
    <citation type="submission" date="2021-09" db="EMBL/GenBank/DDBJ databases">
        <title>Whole genome sequencing of antimicrobial-resistant bacteria isolated from aquatic animals, plants, and environment in Asia.</title>
        <authorList>
            <person name="Hirabayashi A."/>
            <person name="Suzuki M."/>
        </authorList>
    </citation>
    <scope>NUCLEOTIDE SEQUENCE [LARGE SCALE GENOMIC DNA]</scope>
    <source>
        <strain evidence="2 3">NUITM-VK2</strain>
        <plasmid evidence="2 3">pNUITM-VK2</plasmid>
    </source>
</reference>
<reference evidence="1" key="1">
    <citation type="submission" date="2015-12" db="EMBL/GenBank/DDBJ databases">
        <title>Klebsiella pneumoniae strain KP04 plasmid pKP04VIM, complete sequence.</title>
        <authorList>
            <person name="Li R."/>
            <person name="Lin D."/>
            <person name="Chen C."/>
        </authorList>
    </citation>
    <scope>NUCLEOTIDE SEQUENCE</scope>
    <source>
        <plasmid evidence="1">pKP04VIM</plasmid>
    </source>
</reference>
<dbReference type="EMBL" id="KU318421">
    <property type="protein sequence ID" value="ANS55310.1"/>
    <property type="molecule type" value="Genomic_DNA"/>
</dbReference>
<dbReference type="AlphaFoldDB" id="A0A1B1LQH7"/>
<dbReference type="PATRIC" id="fig|573.1650.peg.5666"/>
<gene>
    <name evidence="2" type="ORF">NUITMVK2_1110</name>
</gene>
<proteinExistence type="predicted"/>